<dbReference type="EMBL" id="CP038015">
    <property type="protein sequence ID" value="QBP43121.1"/>
    <property type="molecule type" value="Genomic_DNA"/>
</dbReference>
<dbReference type="InterPro" id="IPR013785">
    <property type="entry name" value="Aldolase_TIM"/>
</dbReference>
<protein>
    <submittedName>
        <fullName evidence="4">FMN-binding glutamate synthase family protein</fullName>
    </submittedName>
</protein>
<feature type="domain" description="Glutamate synthase" evidence="3">
    <location>
        <begin position="120"/>
        <end position="428"/>
    </location>
</feature>
<dbReference type="Pfam" id="PF01645">
    <property type="entry name" value="Glu_synthase"/>
    <property type="match status" value="1"/>
</dbReference>
<dbReference type="CDD" id="cd02808">
    <property type="entry name" value="GltS_FMN"/>
    <property type="match status" value="1"/>
</dbReference>
<evidence type="ECO:0000256" key="1">
    <source>
        <dbReference type="ARBA" id="ARBA00009716"/>
    </source>
</evidence>
<evidence type="ECO:0000259" key="3">
    <source>
        <dbReference type="Pfam" id="PF01645"/>
    </source>
</evidence>
<dbReference type="InterPro" id="IPR024188">
    <property type="entry name" value="GltB"/>
</dbReference>
<dbReference type="PANTHER" id="PTHR43819:SF1">
    <property type="entry name" value="ARCHAEAL-TYPE GLUTAMATE SYNTHASE [NADPH]"/>
    <property type="match status" value="1"/>
</dbReference>
<dbReference type="OrthoDB" id="9758182at2"/>
<dbReference type="Gene3D" id="3.20.20.70">
    <property type="entry name" value="Aldolase class I"/>
    <property type="match status" value="1"/>
</dbReference>
<comment type="similarity">
    <text evidence="1 2">Belongs to the glutamate synthase family.</text>
</comment>
<dbReference type="KEGG" id="panc:E2636_15375"/>
<dbReference type="InterPro" id="IPR002932">
    <property type="entry name" value="Glu_synthdom"/>
</dbReference>
<evidence type="ECO:0000313" key="5">
    <source>
        <dbReference type="Proteomes" id="UP000294292"/>
    </source>
</evidence>
<name>A0A4P7A2F8_9BACL</name>
<evidence type="ECO:0000313" key="4">
    <source>
        <dbReference type="EMBL" id="QBP43121.1"/>
    </source>
</evidence>
<evidence type="ECO:0000256" key="2">
    <source>
        <dbReference type="PIRNR" id="PIRNR006429"/>
    </source>
</evidence>
<dbReference type="Proteomes" id="UP000294292">
    <property type="component" value="Chromosome"/>
</dbReference>
<dbReference type="PANTHER" id="PTHR43819">
    <property type="entry name" value="ARCHAEAL-TYPE GLUTAMATE SYNTHASE [NADPH]"/>
    <property type="match status" value="1"/>
</dbReference>
<organism evidence="4 5">
    <name type="scientific">Paenisporosarcina antarctica</name>
    <dbReference type="NCBI Taxonomy" id="417367"/>
    <lineage>
        <taxon>Bacteria</taxon>
        <taxon>Bacillati</taxon>
        <taxon>Bacillota</taxon>
        <taxon>Bacilli</taxon>
        <taxon>Bacillales</taxon>
        <taxon>Caryophanaceae</taxon>
        <taxon>Paenisporosarcina</taxon>
    </lineage>
</organism>
<dbReference type="GO" id="GO:0015930">
    <property type="term" value="F:glutamate synthase activity"/>
    <property type="evidence" value="ECO:0007669"/>
    <property type="project" value="InterPro"/>
</dbReference>
<dbReference type="PIRSF" id="PIRSF006429">
    <property type="entry name" value="GOGAT_lg_2"/>
    <property type="match status" value="1"/>
</dbReference>
<keyword evidence="5" id="KW-1185">Reference proteome</keyword>
<dbReference type="AlphaFoldDB" id="A0A4P7A2F8"/>
<gene>
    <name evidence="4" type="ORF">E2636_15375</name>
</gene>
<dbReference type="GO" id="GO:0006537">
    <property type="term" value="P:glutamate biosynthetic process"/>
    <property type="evidence" value="ECO:0007669"/>
    <property type="project" value="InterPro"/>
</dbReference>
<reference evidence="4 5" key="1">
    <citation type="submission" date="2019-03" db="EMBL/GenBank/DDBJ databases">
        <title>Complete genome sequence of Paenisporosarcina antarctica CGMCC 1.6503T.</title>
        <authorList>
            <person name="Rong J.-C."/>
            <person name="Chi N.-Y."/>
            <person name="Zhang Q.-F."/>
        </authorList>
    </citation>
    <scope>NUCLEOTIDE SEQUENCE [LARGE SCALE GENOMIC DNA]</scope>
    <source>
        <strain evidence="4 5">CGMCC 1.6503</strain>
    </source>
</reference>
<dbReference type="SUPFAM" id="SSF51395">
    <property type="entry name" value="FMN-linked oxidoreductases"/>
    <property type="match status" value="1"/>
</dbReference>
<proteinExistence type="inferred from homology"/>
<sequence length="467" mass="51168">MYVFIMGLLAGIISSLLLILVLVRPLIKWVFGHVTKLIMTESYEENIWEVVTASRRFSPITNVENSLRAESGKTIERPFGTARKFLNFDGLIFSPAQLATLPTSETTYIDTKIVIGPCANKPLRLDIPILLGAMGYGVGVSEKVRIAFAKGTAAVGTATNAGEGGYLPEDRKNAKYLIIQYGKAKWSKEHEILKQGDAIEIHIGQGAHASAASEILPEALKGRSREIMGIKPGDNAIIPSRHKEINHKDDLKPLVKYLREVTGGVPIGVKICVGHKLEEDMESCIHAEVDFISIDGGQGGSKGSAPILEDDFGLPTIYALSRAVQYLQKRKVKDKISLLVGGGFFTPGDCFKALALGANAVYMGSAPLWAMTHTQLMKSMPFEPPTQLTFDSGKLKDKFDEEEAAIYLEKFFLSFVDEMKTAVQSLGKTSITDVNIEDLVALDEVTSNITKVPLAYQHNEKINKRKL</sequence>
<accession>A0A4P7A2F8</accession>